<reference evidence="7 8" key="1">
    <citation type="submission" date="2019-09" db="EMBL/GenBank/DDBJ databases">
        <title>Bird 10,000 Genomes (B10K) Project - Family phase.</title>
        <authorList>
            <person name="Zhang G."/>
        </authorList>
    </citation>
    <scope>NUCLEOTIDE SEQUENCE [LARGE SCALE GENOMIC DNA]</scope>
    <source>
        <strain evidence="7">OUT-0015</strain>
        <tissue evidence="7">Blood</tissue>
    </source>
</reference>
<evidence type="ECO:0000256" key="1">
    <source>
        <dbReference type="ARBA" id="ARBA00004613"/>
    </source>
</evidence>
<protein>
    <submittedName>
        <fullName evidence="7">ANFC protein</fullName>
    </submittedName>
</protein>
<comment type="caution">
    <text evidence="7">The sequence shown here is derived from an EMBL/GenBank/DDBJ whole genome shotgun (WGS) entry which is preliminary data.</text>
</comment>
<dbReference type="PANTHER" id="PTHR12167">
    <property type="entry name" value="C-TYPE NATRIURETIC PEPTIDE"/>
    <property type="match status" value="1"/>
</dbReference>
<feature type="non-terminal residue" evidence="7">
    <location>
        <position position="123"/>
    </location>
</feature>
<dbReference type="InterPro" id="IPR030480">
    <property type="entry name" value="Natr_peptide_CS"/>
</dbReference>
<dbReference type="GO" id="GO:0005576">
    <property type="term" value="C:extracellular region"/>
    <property type="evidence" value="ECO:0007669"/>
    <property type="project" value="UniProtKB-SubCell"/>
</dbReference>
<comment type="similarity">
    <text evidence="5">Belongs to the natriuretic peptide family.</text>
</comment>
<gene>
    <name evidence="7" type="primary">Cnp_0</name>
    <name evidence="7" type="ORF">ERIRUB_R04949</name>
</gene>
<name>A0A7K7G5R4_ERIRU</name>
<evidence type="ECO:0000313" key="8">
    <source>
        <dbReference type="Proteomes" id="UP000529965"/>
    </source>
</evidence>
<dbReference type="PANTHER" id="PTHR12167:SF2">
    <property type="entry name" value="C-TYPE NATRIURETIC PEPTIDE"/>
    <property type="match status" value="1"/>
</dbReference>
<dbReference type="GO" id="GO:0007168">
    <property type="term" value="P:receptor guanylyl cyclase signaling pathway"/>
    <property type="evidence" value="ECO:0007669"/>
    <property type="project" value="TreeGrafter"/>
</dbReference>
<comment type="subcellular location">
    <subcellularLocation>
        <location evidence="1 5">Secreted</location>
    </subcellularLocation>
</comment>
<dbReference type="GO" id="GO:0005179">
    <property type="term" value="F:hormone activity"/>
    <property type="evidence" value="ECO:0007669"/>
    <property type="project" value="InterPro"/>
</dbReference>
<dbReference type="InterPro" id="IPR000663">
    <property type="entry name" value="Natr_peptide"/>
</dbReference>
<feature type="signal peptide" evidence="6">
    <location>
        <begin position="1"/>
        <end position="24"/>
    </location>
</feature>
<dbReference type="AlphaFoldDB" id="A0A7K7G5R4"/>
<keyword evidence="2" id="KW-0964">Secreted</keyword>
<keyword evidence="3 6" id="KW-0732">Signal</keyword>
<evidence type="ECO:0000256" key="5">
    <source>
        <dbReference type="RuleBase" id="RU003686"/>
    </source>
</evidence>
<evidence type="ECO:0000313" key="7">
    <source>
        <dbReference type="EMBL" id="NWY64884.1"/>
    </source>
</evidence>
<sequence length="123" mass="13645">MLGLQSWPCSFLLFLVLLSANVQTVSLPRQRLQMLLSRLLPLEPESTLTEEDTKEGSSFGPQLLSSTLPFIPSGARAVRPSLWRKNLASRKWALPGDWAWKAMPRGCFGLKLDRIGTFSGLGC</sequence>
<dbReference type="PROSITE" id="PS00263">
    <property type="entry name" value="NATRIURETIC_PEPTIDE"/>
    <property type="match status" value="1"/>
</dbReference>
<feature type="chain" id="PRO_5029807454" evidence="6">
    <location>
        <begin position="25"/>
        <end position="123"/>
    </location>
</feature>
<proteinExistence type="inferred from homology"/>
<organism evidence="7 8">
    <name type="scientific">Erithacus rubecula</name>
    <name type="common">European robin</name>
    <dbReference type="NCBI Taxonomy" id="37610"/>
    <lineage>
        <taxon>Eukaryota</taxon>
        <taxon>Metazoa</taxon>
        <taxon>Chordata</taxon>
        <taxon>Craniata</taxon>
        <taxon>Vertebrata</taxon>
        <taxon>Euteleostomi</taxon>
        <taxon>Archelosauria</taxon>
        <taxon>Archosauria</taxon>
        <taxon>Dinosauria</taxon>
        <taxon>Saurischia</taxon>
        <taxon>Theropoda</taxon>
        <taxon>Coelurosauria</taxon>
        <taxon>Aves</taxon>
        <taxon>Neognathae</taxon>
        <taxon>Neoaves</taxon>
        <taxon>Telluraves</taxon>
        <taxon>Australaves</taxon>
        <taxon>Passeriformes</taxon>
        <taxon>Turdidae</taxon>
        <taxon>Erithacus</taxon>
    </lineage>
</organism>
<dbReference type="GO" id="GO:0006182">
    <property type="term" value="P:cGMP biosynthetic process"/>
    <property type="evidence" value="ECO:0007669"/>
    <property type="project" value="TreeGrafter"/>
</dbReference>
<dbReference type="SMART" id="SM00183">
    <property type="entry name" value="NAT_PEP"/>
    <property type="match status" value="1"/>
</dbReference>
<accession>A0A7K7G5R4</accession>
<keyword evidence="4 5" id="KW-0838">Vasoactive</keyword>
<dbReference type="Pfam" id="PF00212">
    <property type="entry name" value="ANP"/>
    <property type="match status" value="1"/>
</dbReference>
<feature type="non-terminal residue" evidence="7">
    <location>
        <position position="1"/>
    </location>
</feature>
<evidence type="ECO:0000256" key="3">
    <source>
        <dbReference type="ARBA" id="ARBA00022729"/>
    </source>
</evidence>
<keyword evidence="8" id="KW-1185">Reference proteome</keyword>
<dbReference type="Proteomes" id="UP000529965">
    <property type="component" value="Unassembled WGS sequence"/>
</dbReference>
<evidence type="ECO:0000256" key="2">
    <source>
        <dbReference type="ARBA" id="ARBA00022525"/>
    </source>
</evidence>
<dbReference type="GO" id="GO:0097746">
    <property type="term" value="P:blood vessel diameter maintenance"/>
    <property type="evidence" value="ECO:0007669"/>
    <property type="project" value="UniProtKB-KW"/>
</dbReference>
<evidence type="ECO:0000256" key="6">
    <source>
        <dbReference type="SAM" id="SignalP"/>
    </source>
</evidence>
<evidence type="ECO:0000256" key="4">
    <source>
        <dbReference type="ARBA" id="ARBA00022858"/>
    </source>
</evidence>
<dbReference type="EMBL" id="VZSK01000165">
    <property type="protein sequence ID" value="NWY64884.1"/>
    <property type="molecule type" value="Genomic_DNA"/>
</dbReference>